<proteinExistence type="predicted"/>
<dbReference type="EMBL" id="CP002156">
    <property type="protein sequence ID" value="ADM08329.1"/>
    <property type="molecule type" value="Genomic_DNA"/>
</dbReference>
<evidence type="ECO:0000259" key="1">
    <source>
        <dbReference type="Pfam" id="PF07238"/>
    </source>
</evidence>
<gene>
    <name evidence="2" type="ordered locus">PB2503_01247</name>
</gene>
<dbReference type="GO" id="GO:0035438">
    <property type="term" value="F:cyclic-di-GMP binding"/>
    <property type="evidence" value="ECO:0007669"/>
    <property type="project" value="InterPro"/>
</dbReference>
<reference evidence="2 3" key="2">
    <citation type="journal article" date="2011" name="J. Bacteriol.">
        <title>Complete genome sequence of strain HTCC2503T of Parvularcula bermudensis, the type species of the order "Parvularculales" in the class Alphaproteobacteria.</title>
        <authorList>
            <person name="Oh H.M."/>
            <person name="Kang I."/>
            <person name="Vergin K.L."/>
            <person name="Kang D."/>
            <person name="Rhee K.H."/>
            <person name="Giovannoni S.J."/>
            <person name="Cho J.C."/>
        </authorList>
    </citation>
    <scope>NUCLEOTIDE SEQUENCE [LARGE SCALE GENOMIC DNA]</scope>
    <source>
        <strain evidence="3">ATCC BAA-594 / HTCC2503 / KCTC 12087</strain>
    </source>
</reference>
<organism evidence="2 3">
    <name type="scientific">Parvularcula bermudensis (strain ATCC BAA-594 / HTCC2503 / KCTC 12087)</name>
    <dbReference type="NCBI Taxonomy" id="314260"/>
    <lineage>
        <taxon>Bacteria</taxon>
        <taxon>Pseudomonadati</taxon>
        <taxon>Pseudomonadota</taxon>
        <taxon>Alphaproteobacteria</taxon>
        <taxon>Parvularculales</taxon>
        <taxon>Parvularculaceae</taxon>
        <taxon>Parvularcula</taxon>
    </lineage>
</organism>
<dbReference type="HOGENOM" id="CLU_102943_0_0_5"/>
<dbReference type="AlphaFoldDB" id="E0TBC5"/>
<keyword evidence="3" id="KW-1185">Reference proteome</keyword>
<dbReference type="Gene3D" id="2.40.10.220">
    <property type="entry name" value="predicted glycosyltransferase like domains"/>
    <property type="match status" value="1"/>
</dbReference>
<reference evidence="3" key="1">
    <citation type="submission" date="2010-08" db="EMBL/GenBank/DDBJ databases">
        <title>Genome sequence of Parvularcula bermudensis HTCC2503.</title>
        <authorList>
            <person name="Kang D.-M."/>
            <person name="Oh H.-M."/>
            <person name="Cho J.-C."/>
        </authorList>
    </citation>
    <scope>NUCLEOTIDE SEQUENCE [LARGE SCALE GENOMIC DNA]</scope>
    <source>
        <strain evidence="3">ATCC BAA-594 / HTCC2503 / KCTC 12087</strain>
    </source>
</reference>
<dbReference type="OrthoDB" id="9798164at2"/>
<accession>E0TBC5</accession>
<dbReference type="SUPFAM" id="SSF141371">
    <property type="entry name" value="PilZ domain-like"/>
    <property type="match status" value="1"/>
</dbReference>
<evidence type="ECO:0000313" key="2">
    <source>
        <dbReference type="EMBL" id="ADM08329.1"/>
    </source>
</evidence>
<feature type="domain" description="PilZ" evidence="1">
    <location>
        <begin position="8"/>
        <end position="93"/>
    </location>
</feature>
<dbReference type="Pfam" id="PF07238">
    <property type="entry name" value="PilZ"/>
    <property type="match status" value="1"/>
</dbReference>
<sequence length="194" mass="21693">MTHAAPEDRRSHRRLPLRSAARFLLPEYGESQALVTNVSLSGLALKSPSRPRLGVPLIVYVDALGRLEAEVVRHLSDGFALVFKFTKEKTRRIARKILAFALNQRRGSGLASPTLARATSPIRYEDGREEACKLRDFSILGAIVESERRPFLGATVIVHGRLEATVVRHLNDGYAVEFSQYWQSIPKFAQRSLA</sequence>
<name>E0TBC5_PARBH</name>
<evidence type="ECO:0000313" key="3">
    <source>
        <dbReference type="Proteomes" id="UP000001302"/>
    </source>
</evidence>
<dbReference type="Proteomes" id="UP000001302">
    <property type="component" value="Chromosome"/>
</dbReference>
<protein>
    <recommendedName>
        <fullName evidence="1">PilZ domain-containing protein</fullName>
    </recommendedName>
</protein>
<dbReference type="RefSeq" id="WP_013299303.1">
    <property type="nucleotide sequence ID" value="NC_014414.1"/>
</dbReference>
<dbReference type="KEGG" id="pbr:PB2503_01247"/>
<dbReference type="STRING" id="314260.PB2503_01247"/>
<dbReference type="InterPro" id="IPR009875">
    <property type="entry name" value="PilZ_domain"/>
</dbReference>